<feature type="domain" description="SUN" evidence="5">
    <location>
        <begin position="1"/>
        <end position="133"/>
    </location>
</feature>
<dbReference type="InterPro" id="IPR012919">
    <property type="entry name" value="SUN_dom"/>
</dbReference>
<proteinExistence type="predicted"/>
<organism evidence="6 7">
    <name type="scientific">Dromas ardeola</name>
    <dbReference type="NCBI Taxonomy" id="458190"/>
    <lineage>
        <taxon>Eukaryota</taxon>
        <taxon>Metazoa</taxon>
        <taxon>Chordata</taxon>
        <taxon>Craniata</taxon>
        <taxon>Vertebrata</taxon>
        <taxon>Euteleostomi</taxon>
        <taxon>Archelosauria</taxon>
        <taxon>Archosauria</taxon>
        <taxon>Dinosauria</taxon>
        <taxon>Saurischia</taxon>
        <taxon>Theropoda</taxon>
        <taxon>Coelurosauria</taxon>
        <taxon>Aves</taxon>
        <taxon>Neognathae</taxon>
        <taxon>Neoaves</taxon>
        <taxon>Charadriiformes</taxon>
        <taxon>Dromadidae</taxon>
        <taxon>Dromas</taxon>
    </lineage>
</organism>
<dbReference type="PROSITE" id="PS51469">
    <property type="entry name" value="SUN"/>
    <property type="match status" value="1"/>
</dbReference>
<feature type="non-terminal residue" evidence="6">
    <location>
        <position position="1"/>
    </location>
</feature>
<dbReference type="EMBL" id="VYZM01012809">
    <property type="protein sequence ID" value="NWU53247.1"/>
    <property type="molecule type" value="Genomic_DNA"/>
</dbReference>
<evidence type="ECO:0000256" key="3">
    <source>
        <dbReference type="ARBA" id="ARBA00022989"/>
    </source>
</evidence>
<feature type="non-terminal residue" evidence="6">
    <location>
        <position position="133"/>
    </location>
</feature>
<evidence type="ECO:0000259" key="5">
    <source>
        <dbReference type="PROSITE" id="PS51469"/>
    </source>
</evidence>
<dbReference type="GO" id="GO:0005637">
    <property type="term" value="C:nuclear inner membrane"/>
    <property type="evidence" value="ECO:0007669"/>
    <property type="project" value="UniProtKB-SubCell"/>
</dbReference>
<reference evidence="6 7" key="1">
    <citation type="submission" date="2019-09" db="EMBL/GenBank/DDBJ databases">
        <title>Bird 10,000 Genomes (B10K) Project - Family phase.</title>
        <authorList>
            <person name="Zhang G."/>
        </authorList>
    </citation>
    <scope>NUCLEOTIDE SEQUENCE [LARGE SCALE GENOMIC DNA]</scope>
    <source>
        <strain evidence="6">B10K-DU-012-55</strain>
        <tissue evidence="6">Muscle</tissue>
    </source>
</reference>
<dbReference type="GO" id="GO:0034993">
    <property type="term" value="C:meiotic nuclear membrane microtubule tethering complex"/>
    <property type="evidence" value="ECO:0007669"/>
    <property type="project" value="TreeGrafter"/>
</dbReference>
<sequence length="133" mass="14740">FSLGYCWPFQASQSQVDIQLLAQVQPTAITVQHPLKKSSGLRDIKQCPRDFTISVSFCKALGAGTWCWGKAGVDEEGGEETLLGTFSFNIGKKPTQTFPLQVREAFQYIRLLALSNWGQSGYACVYREQAIGK</sequence>
<comment type="subcellular location">
    <subcellularLocation>
        <location evidence="1">Nucleus inner membrane</location>
    </subcellularLocation>
</comment>
<dbReference type="Proteomes" id="UP000586671">
    <property type="component" value="Unassembled WGS sequence"/>
</dbReference>
<keyword evidence="3" id="KW-1133">Transmembrane helix</keyword>
<dbReference type="PANTHER" id="PTHR12911:SF24">
    <property type="entry name" value="SUN DOMAIN-CONTAINING PROTEIN 3"/>
    <property type="match status" value="1"/>
</dbReference>
<gene>
    <name evidence="6" type="primary">Sun2_1</name>
    <name evidence="6" type="ORF">DROARD_R09552</name>
</gene>
<evidence type="ECO:0000313" key="7">
    <source>
        <dbReference type="Proteomes" id="UP000586671"/>
    </source>
</evidence>
<comment type="caution">
    <text evidence="6">The sequence shown here is derived from an EMBL/GenBank/DDBJ whole genome shotgun (WGS) entry which is preliminary data.</text>
</comment>
<keyword evidence="7" id="KW-1185">Reference proteome</keyword>
<dbReference type="InterPro" id="IPR045119">
    <property type="entry name" value="SUN1-5"/>
</dbReference>
<dbReference type="Pfam" id="PF07738">
    <property type="entry name" value="Sad1_UNC"/>
    <property type="match status" value="1"/>
</dbReference>
<evidence type="ECO:0000256" key="2">
    <source>
        <dbReference type="ARBA" id="ARBA00022692"/>
    </source>
</evidence>
<keyword evidence="4" id="KW-0472">Membrane</keyword>
<keyword evidence="2" id="KW-0812">Transmembrane</keyword>
<evidence type="ECO:0000256" key="4">
    <source>
        <dbReference type="ARBA" id="ARBA00023136"/>
    </source>
</evidence>
<protein>
    <submittedName>
        <fullName evidence="6">SUN2 protein</fullName>
    </submittedName>
</protein>
<evidence type="ECO:0000256" key="1">
    <source>
        <dbReference type="ARBA" id="ARBA00004540"/>
    </source>
</evidence>
<evidence type="ECO:0000313" key="6">
    <source>
        <dbReference type="EMBL" id="NWU53247.1"/>
    </source>
</evidence>
<dbReference type="Gene3D" id="2.60.120.260">
    <property type="entry name" value="Galactose-binding domain-like"/>
    <property type="match status" value="1"/>
</dbReference>
<dbReference type="GO" id="GO:0043495">
    <property type="term" value="F:protein-membrane adaptor activity"/>
    <property type="evidence" value="ECO:0007669"/>
    <property type="project" value="TreeGrafter"/>
</dbReference>
<dbReference type="PANTHER" id="PTHR12911">
    <property type="entry name" value="SAD1/UNC-84-LIKE PROTEIN-RELATED"/>
    <property type="match status" value="1"/>
</dbReference>
<dbReference type="AlphaFoldDB" id="A0A7K5XJP4"/>
<name>A0A7K5XJP4_9CHAR</name>
<accession>A0A7K5XJP4</accession>